<dbReference type="SUPFAM" id="SSF49265">
    <property type="entry name" value="Fibronectin type III"/>
    <property type="match status" value="1"/>
</dbReference>
<proteinExistence type="predicted"/>
<protein>
    <recommendedName>
        <fullName evidence="3">Spore coat protein CotH</fullName>
    </recommendedName>
</protein>
<dbReference type="EMBL" id="CP013023">
    <property type="protein sequence ID" value="ANF94925.1"/>
    <property type="molecule type" value="Genomic_DNA"/>
</dbReference>
<reference evidence="1 2" key="2">
    <citation type="journal article" date="2016" name="Int. J. Syst. Evol. Microbiol.">
        <title>Paenibacillus bovis sp. nov., isolated from raw yak (Bos grunniens) milk.</title>
        <authorList>
            <person name="Gao C."/>
            <person name="Han J."/>
            <person name="Liu Z."/>
            <person name="Xu X."/>
            <person name="Hang F."/>
            <person name="Wu Z."/>
        </authorList>
    </citation>
    <scope>NUCLEOTIDE SEQUENCE [LARGE SCALE GENOMIC DNA]</scope>
    <source>
        <strain evidence="1 2">BD3526</strain>
    </source>
</reference>
<dbReference type="Pfam" id="PF08757">
    <property type="entry name" value="CotH"/>
    <property type="match status" value="1"/>
</dbReference>
<reference evidence="2" key="1">
    <citation type="submission" date="2015-10" db="EMBL/GenBank/DDBJ databases">
        <title>Genome of Paenibacillus bovis sp. nov.</title>
        <authorList>
            <person name="Wu Z."/>
            <person name="Gao C."/>
            <person name="Liu Z."/>
            <person name="Zheng H."/>
        </authorList>
    </citation>
    <scope>NUCLEOTIDE SEQUENCE [LARGE SCALE GENOMIC DNA]</scope>
    <source>
        <strain evidence="2">BD3526</strain>
    </source>
</reference>
<dbReference type="InterPro" id="IPR013783">
    <property type="entry name" value="Ig-like_fold"/>
</dbReference>
<sequence length="594" mass="68115">MSNKRVSRLHFFREANTDHRQNGGRSLMRLLLPALLLPLALTGCSVPKGLLPWDVNPATSVQQEAYSSDTLSDNHSLYEDKSRTGITDIYITIMHQNLDRNHPLSWEQLSEVSQPDDENNRSLDAIFQEGNAQGPVHGMFGYSDYQSNSSISLRGSDSLRSAQKSYKIKLNGQAGAWRDQSTINLIKSVNDLTRFRNRLSFDYMTRLPDMVSMQTSFVRLHVKDLTQEKDFSTDFVDYGLYTQIEQPNKKFLRTHGLDSSGGLYKAKNFKFDRHAEALKLEDDPSFDKDQFQDILQVKGSKDHQKLLQMLDDMNASSPDQFDSVFDRYFDQNNFLSWMAVNILMDNDSTSSENYLLYSPTESRKWFFIPWDYDSAWGKGQLSGTAINQRAPWQHGIASYWDNQLVRRYFQNPDHVRLLTAKIDEFRKIITPAQTAQMIAGYRQIADPAVLQSSDPGYLPGSISDREQELKQLPAWSESSNTLYRESLERPMPFRLLEPQVQQDQLTFNWEPSYDLQGEALSYHILVSRTPDMTAPLLDQQVGSETTASMENLSSGQYFWTVTVENTSGHTMTPYDQYTDIDNIAHFGVKSLYIP</sequence>
<dbReference type="PANTHER" id="PTHR40050">
    <property type="entry name" value="INNER SPORE COAT PROTEIN H"/>
    <property type="match status" value="1"/>
</dbReference>
<dbReference type="InterPro" id="IPR003961">
    <property type="entry name" value="FN3_dom"/>
</dbReference>
<dbReference type="STRING" id="1616788.AR543_02000"/>
<gene>
    <name evidence="1" type="ORF">AR543_02000</name>
</gene>
<dbReference type="CDD" id="cd00063">
    <property type="entry name" value="FN3"/>
    <property type="match status" value="1"/>
</dbReference>
<dbReference type="InterPro" id="IPR036116">
    <property type="entry name" value="FN3_sf"/>
</dbReference>
<accession>A0A172ZBA4</accession>
<evidence type="ECO:0000313" key="2">
    <source>
        <dbReference type="Proteomes" id="UP000078148"/>
    </source>
</evidence>
<dbReference type="KEGG" id="pbv:AR543_02000"/>
<dbReference type="RefSeq" id="WP_060531385.1">
    <property type="nucleotide sequence ID" value="NZ_CP013023.1"/>
</dbReference>
<dbReference type="Proteomes" id="UP000078148">
    <property type="component" value="Chromosome"/>
</dbReference>
<dbReference type="Gene3D" id="2.60.40.10">
    <property type="entry name" value="Immunoglobulins"/>
    <property type="match status" value="1"/>
</dbReference>
<keyword evidence="2" id="KW-1185">Reference proteome</keyword>
<evidence type="ECO:0000313" key="1">
    <source>
        <dbReference type="EMBL" id="ANF94925.1"/>
    </source>
</evidence>
<evidence type="ECO:0008006" key="3">
    <source>
        <dbReference type="Google" id="ProtNLM"/>
    </source>
</evidence>
<dbReference type="PANTHER" id="PTHR40050:SF1">
    <property type="entry name" value="INNER SPORE COAT PROTEIN H"/>
    <property type="match status" value="1"/>
</dbReference>
<dbReference type="InterPro" id="IPR014867">
    <property type="entry name" value="Spore_coat_CotH_CotH2/3/7"/>
</dbReference>
<dbReference type="OrthoDB" id="3235126at2"/>
<name>A0A172ZBA4_9BACL</name>
<dbReference type="AlphaFoldDB" id="A0A172ZBA4"/>
<organism evidence="1 2">
    <name type="scientific">Paenibacillus bovis</name>
    <dbReference type="NCBI Taxonomy" id="1616788"/>
    <lineage>
        <taxon>Bacteria</taxon>
        <taxon>Bacillati</taxon>
        <taxon>Bacillota</taxon>
        <taxon>Bacilli</taxon>
        <taxon>Bacillales</taxon>
        <taxon>Paenibacillaceae</taxon>
        <taxon>Paenibacillus</taxon>
    </lineage>
</organism>